<keyword evidence="5" id="KW-1185">Reference proteome</keyword>
<dbReference type="GO" id="GO:0016740">
    <property type="term" value="F:transferase activity"/>
    <property type="evidence" value="ECO:0007669"/>
    <property type="project" value="UniProtKB-KW"/>
</dbReference>
<dbReference type="EMBL" id="JACDQQ010002657">
    <property type="protein sequence ID" value="MBA0088751.1"/>
    <property type="molecule type" value="Genomic_DNA"/>
</dbReference>
<accession>A0A7V8NWH7</accession>
<feature type="transmembrane region" description="Helical" evidence="1">
    <location>
        <begin position="374"/>
        <end position="395"/>
    </location>
</feature>
<dbReference type="CDD" id="cd04179">
    <property type="entry name" value="DPM_DPG-synthase_like"/>
    <property type="match status" value="1"/>
</dbReference>
<feature type="transmembrane region" description="Helical" evidence="1">
    <location>
        <begin position="248"/>
        <end position="269"/>
    </location>
</feature>
<dbReference type="Pfam" id="PF00535">
    <property type="entry name" value="Glycos_transf_2"/>
    <property type="match status" value="1"/>
</dbReference>
<keyword evidence="1" id="KW-0472">Membrane</keyword>
<dbReference type="SUPFAM" id="SSF53448">
    <property type="entry name" value="Nucleotide-diphospho-sugar transferases"/>
    <property type="match status" value="1"/>
</dbReference>
<evidence type="ECO:0000259" key="3">
    <source>
        <dbReference type="Pfam" id="PF26629"/>
    </source>
</evidence>
<dbReference type="PANTHER" id="PTHR48090">
    <property type="entry name" value="UNDECAPRENYL-PHOSPHATE 4-DEOXY-4-FORMAMIDO-L-ARABINOSE TRANSFERASE-RELATED"/>
    <property type="match status" value="1"/>
</dbReference>
<feature type="transmembrane region" description="Helical" evidence="1">
    <location>
        <begin position="289"/>
        <end position="312"/>
    </location>
</feature>
<feature type="domain" description="Glycosyltransferase 2-like" evidence="2">
    <location>
        <begin position="24"/>
        <end position="185"/>
    </location>
</feature>
<evidence type="ECO:0000256" key="1">
    <source>
        <dbReference type="SAM" id="Phobius"/>
    </source>
</evidence>
<keyword evidence="1" id="KW-0812">Transmembrane</keyword>
<dbReference type="Pfam" id="PF26629">
    <property type="entry name" value="GT2_TM_C"/>
    <property type="match status" value="1"/>
</dbReference>
<comment type="caution">
    <text evidence="4">The sequence shown here is derived from an EMBL/GenBank/DDBJ whole genome shotgun (WGS) entry which is preliminary data.</text>
</comment>
<evidence type="ECO:0000259" key="2">
    <source>
        <dbReference type="Pfam" id="PF00535"/>
    </source>
</evidence>
<dbReference type="PANTHER" id="PTHR48090:SF7">
    <property type="entry name" value="RFBJ PROTEIN"/>
    <property type="match status" value="1"/>
</dbReference>
<keyword evidence="1" id="KW-1133">Transmembrane helix</keyword>
<sequence>MGTVLASEKSQSERVDTSVPVEVSVVIPCLNEANSLGSCIDKVVIAFRAAGLAGEVIVADNGSTDGSMQIAEERGARVVRVEERGYGSALRAGIAAARGPFIVMGDADDSYDFGEVPKFAEMLRQGYDVVMGNRFRGEIKPKAMPWHHKYIGNPGLTALLNLFFRTGIGDSHCGMRGFTRAVYERMDLRSTGMEFASEFVIKAAQLKARITEIPITLWRDKRGRPPHLRSFRDGWRHLRFMLLYAPNWLFLLPGGALLAAGLFLVFWLLPGPRQISPRVILDIHTMIFGVMFTLLGVQILSIGSFAKVFSYAERFDRNPVSLKRLLKRVKLETGLLVGGSLFLAGFAGCAWVAWKWAASGFGPLHEVRKVLFWSMWLFIGVQVTFASFFLSMLGISRGTYIGDYDLH</sequence>
<dbReference type="Proteomes" id="UP000567293">
    <property type="component" value="Unassembled WGS sequence"/>
</dbReference>
<protein>
    <submittedName>
        <fullName evidence="4">Glycosyltransferase family 2 protein</fullName>
    </submittedName>
</protein>
<dbReference type="Gene3D" id="3.90.550.10">
    <property type="entry name" value="Spore Coat Polysaccharide Biosynthesis Protein SpsA, Chain A"/>
    <property type="match status" value="1"/>
</dbReference>
<organism evidence="4 5">
    <name type="scientific">Candidatus Acidiferrum panamense</name>
    <dbReference type="NCBI Taxonomy" id="2741543"/>
    <lineage>
        <taxon>Bacteria</taxon>
        <taxon>Pseudomonadati</taxon>
        <taxon>Acidobacteriota</taxon>
        <taxon>Terriglobia</taxon>
        <taxon>Candidatus Acidiferrales</taxon>
        <taxon>Candidatus Acidiferrum</taxon>
    </lineage>
</organism>
<dbReference type="InterPro" id="IPR050256">
    <property type="entry name" value="Glycosyltransferase_2"/>
</dbReference>
<feature type="transmembrane region" description="Helical" evidence="1">
    <location>
        <begin position="333"/>
        <end position="354"/>
    </location>
</feature>
<dbReference type="AlphaFoldDB" id="A0A7V8NWH7"/>
<proteinExistence type="predicted"/>
<feature type="domain" description="Low-salt glycan biosynthesis hexosyltransferase Agl6 C-terminal transmembrane region" evidence="3">
    <location>
        <begin position="305"/>
        <end position="394"/>
    </location>
</feature>
<dbReference type="InterPro" id="IPR001173">
    <property type="entry name" value="Glyco_trans_2-like"/>
</dbReference>
<reference evidence="4" key="1">
    <citation type="submission" date="2020-06" db="EMBL/GenBank/DDBJ databases">
        <title>Legume-microbial interactions unlock mineral nutrients during tropical forest succession.</title>
        <authorList>
            <person name="Epihov D.Z."/>
        </authorList>
    </citation>
    <scope>NUCLEOTIDE SEQUENCE [LARGE SCALE GENOMIC DNA]</scope>
    <source>
        <strain evidence="4">Pan2503</strain>
    </source>
</reference>
<gene>
    <name evidence="4" type="ORF">HRJ53_27490</name>
</gene>
<dbReference type="InterPro" id="IPR058718">
    <property type="entry name" value="Agl6_TM_C"/>
</dbReference>
<evidence type="ECO:0000313" key="5">
    <source>
        <dbReference type="Proteomes" id="UP000567293"/>
    </source>
</evidence>
<dbReference type="InterPro" id="IPR029044">
    <property type="entry name" value="Nucleotide-diphossugar_trans"/>
</dbReference>
<evidence type="ECO:0000313" key="4">
    <source>
        <dbReference type="EMBL" id="MBA0088751.1"/>
    </source>
</evidence>
<name>A0A7V8NWH7_9BACT</name>